<feature type="transmembrane region" description="Helical" evidence="1">
    <location>
        <begin position="96"/>
        <end position="118"/>
    </location>
</feature>
<feature type="transmembrane region" description="Helical" evidence="1">
    <location>
        <begin position="202"/>
        <end position="220"/>
    </location>
</feature>
<dbReference type="RefSeq" id="WP_311822880.1">
    <property type="nucleotide sequence ID" value="NZ_JARPYF010000007.1"/>
</dbReference>
<dbReference type="Pfam" id="PF14501">
    <property type="entry name" value="HATPase_c_5"/>
    <property type="match status" value="1"/>
</dbReference>
<feature type="transmembrane region" description="Helical" evidence="1">
    <location>
        <begin position="40"/>
        <end position="56"/>
    </location>
</feature>
<dbReference type="Proteomes" id="UP001252875">
    <property type="component" value="Unassembled WGS sequence"/>
</dbReference>
<keyword evidence="4" id="KW-1185">Reference proteome</keyword>
<name>A0ABU3EYQ6_9ENTE</name>
<feature type="transmembrane region" description="Helical" evidence="1">
    <location>
        <begin position="134"/>
        <end position="155"/>
    </location>
</feature>
<evidence type="ECO:0000313" key="4">
    <source>
        <dbReference type="Proteomes" id="UP001252875"/>
    </source>
</evidence>
<dbReference type="SUPFAM" id="SSF55874">
    <property type="entry name" value="ATPase domain of HSP90 chaperone/DNA topoisomerase II/histidine kinase"/>
    <property type="match status" value="1"/>
</dbReference>
<feature type="domain" description="Sensor histidine kinase NatK-like C-terminal" evidence="2">
    <location>
        <begin position="334"/>
        <end position="431"/>
    </location>
</feature>
<feature type="transmembrane region" description="Helical" evidence="1">
    <location>
        <begin position="167"/>
        <end position="190"/>
    </location>
</feature>
<feature type="transmembrane region" description="Helical" evidence="1">
    <location>
        <begin position="12"/>
        <end position="28"/>
    </location>
</feature>
<keyword evidence="1" id="KW-0472">Membrane</keyword>
<keyword evidence="1" id="KW-1133">Transmembrane helix</keyword>
<evidence type="ECO:0000259" key="2">
    <source>
        <dbReference type="Pfam" id="PF14501"/>
    </source>
</evidence>
<dbReference type="InterPro" id="IPR032834">
    <property type="entry name" value="NatK-like_C"/>
</dbReference>
<accession>A0ABU3EYQ6</accession>
<comment type="caution">
    <text evidence="3">The sequence shown here is derived from an EMBL/GenBank/DDBJ whole genome shotgun (WGS) entry which is preliminary data.</text>
</comment>
<sequence length="435" mass="50882">MTFSGLFELIKSVNDIFIMSVFFSCYLPARSIDYWQKRKLKGLFAVLIVITAYLIRNISPMYLSFGSFYMLVNVATYIFLMYSIGYFFFKGQAVTKLLLIFLSMILVLFFDFLVYWIIQNLFAVNYFASNQLSYAYGGIFASQFIQLIAVFLLRAKRKAPIGFNGKNSFYLLQVLIPFMTSLFFIIYPIFVEQQAQDDDVRFFIVVLLFTVINLVHFLILEIHQKLEKENYENLFLVQEFAHREEYYQQMENHQTKIRAIRHDLKNQLLTLVADSHESESQIEKLLGEVIKEEASQFTQNSGINQLLSNKYQRAQESNIQTSFEIKVPAEINFEMRDLGALIGNAIDNAIEACQRSSQERWIDLKLIYFNHMLLLEIENSTAEQVTDFKTQKKKAFEHGFGVKSIQAITEKYQGDMLYEAKKTSFRLELSIWEPN</sequence>
<reference evidence="3 4" key="1">
    <citation type="submission" date="2023-03" db="EMBL/GenBank/DDBJ databases">
        <authorList>
            <person name="Shen W."/>
            <person name="Cai J."/>
        </authorList>
    </citation>
    <scope>NUCLEOTIDE SEQUENCE [LARGE SCALE GENOMIC DNA]</scope>
    <source>
        <strain evidence="3 4">D6-4</strain>
    </source>
</reference>
<dbReference type="CDD" id="cd16935">
    <property type="entry name" value="HATPase_AgrC-ComD-like"/>
    <property type="match status" value="1"/>
</dbReference>
<evidence type="ECO:0000256" key="1">
    <source>
        <dbReference type="SAM" id="Phobius"/>
    </source>
</evidence>
<keyword evidence="1" id="KW-0812">Transmembrane</keyword>
<organism evidence="3 4">
    <name type="scientific">Enterococcus hulanensis</name>
    <dbReference type="NCBI Taxonomy" id="2559929"/>
    <lineage>
        <taxon>Bacteria</taxon>
        <taxon>Bacillati</taxon>
        <taxon>Bacillota</taxon>
        <taxon>Bacilli</taxon>
        <taxon>Lactobacillales</taxon>
        <taxon>Enterococcaceae</taxon>
        <taxon>Enterococcus</taxon>
    </lineage>
</organism>
<feature type="transmembrane region" description="Helical" evidence="1">
    <location>
        <begin position="68"/>
        <end position="89"/>
    </location>
</feature>
<dbReference type="InterPro" id="IPR036890">
    <property type="entry name" value="HATPase_C_sf"/>
</dbReference>
<dbReference type="Gene3D" id="3.30.565.10">
    <property type="entry name" value="Histidine kinase-like ATPase, C-terminal domain"/>
    <property type="match status" value="1"/>
</dbReference>
<dbReference type="EMBL" id="JARPYI010000004">
    <property type="protein sequence ID" value="MDT2600005.1"/>
    <property type="molecule type" value="Genomic_DNA"/>
</dbReference>
<proteinExistence type="predicted"/>
<gene>
    <name evidence="3" type="ORF">P7D85_09470</name>
</gene>
<dbReference type="PANTHER" id="PTHR40448:SF1">
    <property type="entry name" value="TWO-COMPONENT SENSOR HISTIDINE KINASE"/>
    <property type="match status" value="1"/>
</dbReference>
<evidence type="ECO:0000313" key="3">
    <source>
        <dbReference type="EMBL" id="MDT2600005.1"/>
    </source>
</evidence>
<protein>
    <submittedName>
        <fullName evidence="3">GHKL domain-containing protein</fullName>
    </submittedName>
</protein>
<dbReference type="PANTHER" id="PTHR40448">
    <property type="entry name" value="TWO-COMPONENT SENSOR HISTIDINE KINASE"/>
    <property type="match status" value="1"/>
</dbReference>